<evidence type="ECO:0000313" key="3">
    <source>
        <dbReference type="Proteomes" id="UP000309992"/>
    </source>
</evidence>
<proteinExistence type="predicted"/>
<feature type="compositionally biased region" description="Low complexity" evidence="1">
    <location>
        <begin position="204"/>
        <end position="223"/>
    </location>
</feature>
<dbReference type="RefSeq" id="WP_137094538.1">
    <property type="nucleotide sequence ID" value="NZ_SWMS01000004.1"/>
</dbReference>
<protein>
    <recommendedName>
        <fullName evidence="4">PPE domain-containing protein</fullName>
    </recommendedName>
</protein>
<accession>A0ABY2S771</accession>
<evidence type="ECO:0000313" key="2">
    <source>
        <dbReference type="EMBL" id="TKG71758.1"/>
    </source>
</evidence>
<feature type="region of interest" description="Disordered" evidence="1">
    <location>
        <begin position="204"/>
        <end position="406"/>
    </location>
</feature>
<gene>
    <name evidence="2" type="ORF">FCN18_09665</name>
</gene>
<comment type="caution">
    <text evidence="2">The sequence shown here is derived from an EMBL/GenBank/DDBJ whole genome shotgun (WGS) entry which is preliminary data.</text>
</comment>
<evidence type="ECO:0008006" key="4">
    <source>
        <dbReference type="Google" id="ProtNLM"/>
    </source>
</evidence>
<keyword evidence="3" id="KW-1185">Reference proteome</keyword>
<organism evidence="2 3">
    <name type="scientific">Prauserella endophytica</name>
    <dbReference type="NCBI Taxonomy" id="1592324"/>
    <lineage>
        <taxon>Bacteria</taxon>
        <taxon>Bacillati</taxon>
        <taxon>Actinomycetota</taxon>
        <taxon>Actinomycetes</taxon>
        <taxon>Pseudonocardiales</taxon>
        <taxon>Pseudonocardiaceae</taxon>
        <taxon>Prauserella</taxon>
        <taxon>Prauserella coralliicola group</taxon>
    </lineage>
</organism>
<feature type="compositionally biased region" description="Basic and acidic residues" evidence="1">
    <location>
        <begin position="317"/>
        <end position="326"/>
    </location>
</feature>
<name>A0ABY2S771_9PSEU</name>
<evidence type="ECO:0000256" key="1">
    <source>
        <dbReference type="SAM" id="MobiDB-lite"/>
    </source>
</evidence>
<dbReference type="EMBL" id="SWMS01000004">
    <property type="protein sequence ID" value="TKG71758.1"/>
    <property type="molecule type" value="Genomic_DNA"/>
</dbReference>
<reference evidence="2 3" key="1">
    <citation type="journal article" date="2015" name="Antonie Van Leeuwenhoek">
        <title>Prauserella endophytica sp. nov., an endophytic actinobacterium isolated from Tamarix taklamakanensis.</title>
        <authorList>
            <person name="Liu J.M."/>
            <person name="Habden X."/>
            <person name="Guo L."/>
            <person name="Tuo L."/>
            <person name="Jiang Z.K."/>
            <person name="Liu S.W."/>
            <person name="Liu X.F."/>
            <person name="Chen L."/>
            <person name="Li R.F."/>
            <person name="Zhang Y.Q."/>
            <person name="Sun C.H."/>
        </authorList>
    </citation>
    <scope>NUCLEOTIDE SEQUENCE [LARGE SCALE GENOMIC DNA]</scope>
    <source>
        <strain evidence="2 3">CGMCC 4.7182</strain>
    </source>
</reference>
<feature type="compositionally biased region" description="Low complexity" evidence="1">
    <location>
        <begin position="304"/>
        <end position="313"/>
    </location>
</feature>
<sequence>MEYGNLPGMVQFAVADVEAHAHLPRVEQAGRMWRAVADELRQLSDTLHHELDCLRPQWKDATGADFLREATRLKAEVDELLTRITEHKPWQALDDLARQLLLTRARVTDTVERATDESPREAAVHLTELDRYFHAAAEAVLLAAGGDSSPAAAGDCCAGEGAPVLAGGPALASAPVVGGGSALPPGSVSIPGLVAVPPGAGYVPGGLPSRGSRSPGGRSLDPSDIAGGSPGDGGARPAGSLPESGGPDTPSRIDQAANPVPMTEDRGVPQPPQPPESPRGAGPASQGTAGRMVPPMMMMPPMMPGAGRSTSGRRSARSLDDGERRTRTPQATPGVPPRLRGRSALGDPAGSGFRPVAMSGRTAARPEPSVPEALDHEVWQVPDPGAASPLKPEPVEEPKRVRRPRL</sequence>
<dbReference type="Proteomes" id="UP000309992">
    <property type="component" value="Unassembled WGS sequence"/>
</dbReference>